<comment type="similarity">
    <text evidence="19">Belongs to the cytochrome b5 family.</text>
</comment>
<keyword evidence="18" id="KW-0275">Fatty acid biosynthesis</keyword>
<evidence type="ECO:0000256" key="7">
    <source>
        <dbReference type="ARBA" id="ARBA00022617"/>
    </source>
</evidence>
<dbReference type="SUPFAM" id="SSF55856">
    <property type="entry name" value="Cytochrome b5-like heme/steroid binding domain"/>
    <property type="match status" value="1"/>
</dbReference>
<comment type="similarity">
    <text evidence="5">Belongs to the sterol desaturase family. SCS7 subfamily.</text>
</comment>
<dbReference type="PANTHER" id="PTHR12863">
    <property type="entry name" value="FATTY ACID HYDROXYLASE"/>
    <property type="match status" value="1"/>
</dbReference>
<evidence type="ECO:0000256" key="2">
    <source>
        <dbReference type="ARBA" id="ARBA00004477"/>
    </source>
</evidence>
<sequence>MPTTVSDLTLPSATSAAITTTAMPMTTTTKPMPNGKLMQSQNEQQQSTELNDKSVRNGLKESEEQQFIIKYRQKYYDIRRFLHNHPGGINTLRGLNNSDMTTRFLHAPPHSDAAMYLMKEYEIKPTQLQNDTKRRHRLHQSVDDEQIAVDNEQEQQVFAESNEKGIELLGDNLHEEDKNNNQLDESMEHLVDWSNAMLPQISHITRHYDEWVHKPVDRPLRLFGPTYLEMLTKTPWWVIPLFWIPVISKCLWDEFSPIWNTASLNELLFMTAFFAAGILLWSFLEYVLHRFVFHMKVNANTHPLLCSFHFMIHGLHHKVPFDSMRLVFPPLPGVVIASILYAPLSVLLPQPRIVLAGALSGYLCYDLMHYYLHYGNPSLQHTRFMYNMKRYHYQHHFAHQDMGYGISSPLWDVVFNTRIHLRKLRYTLRWR</sequence>
<feature type="compositionally biased region" description="Basic and acidic residues" evidence="20">
    <location>
        <begin position="50"/>
        <end position="59"/>
    </location>
</feature>
<keyword evidence="6" id="KW-0444">Lipid biosynthesis</keyword>
<dbReference type="Gene3D" id="3.10.120.10">
    <property type="entry name" value="Cytochrome b5-like heme/steroid binding domain"/>
    <property type="match status" value="1"/>
</dbReference>
<evidence type="ECO:0000256" key="12">
    <source>
        <dbReference type="ARBA" id="ARBA00022833"/>
    </source>
</evidence>
<feature type="compositionally biased region" description="Low complexity" evidence="20">
    <location>
        <begin position="16"/>
        <end position="29"/>
    </location>
</feature>
<evidence type="ECO:0000256" key="11">
    <source>
        <dbReference type="ARBA" id="ARBA00022832"/>
    </source>
</evidence>
<keyword evidence="11" id="KW-0276">Fatty acid metabolism</keyword>
<evidence type="ECO:0000256" key="4">
    <source>
        <dbReference type="ARBA" id="ARBA00005189"/>
    </source>
</evidence>
<dbReference type="InterPro" id="IPR014430">
    <property type="entry name" value="Scs7"/>
</dbReference>
<evidence type="ECO:0000256" key="10">
    <source>
        <dbReference type="ARBA" id="ARBA00022824"/>
    </source>
</evidence>
<keyword evidence="12" id="KW-0862">Zinc</keyword>
<dbReference type="InterPro" id="IPR018506">
    <property type="entry name" value="Cyt_B5_heme-BS"/>
</dbReference>
<evidence type="ECO:0000259" key="21">
    <source>
        <dbReference type="PROSITE" id="PS50255"/>
    </source>
</evidence>
<dbReference type="InterPro" id="IPR006694">
    <property type="entry name" value="Fatty_acid_hydroxylase"/>
</dbReference>
<evidence type="ECO:0000313" key="22">
    <source>
        <dbReference type="Proteomes" id="UP001652620"/>
    </source>
</evidence>
<evidence type="ECO:0000256" key="17">
    <source>
        <dbReference type="ARBA" id="ARBA00023136"/>
    </source>
</evidence>
<dbReference type="Proteomes" id="UP001652620">
    <property type="component" value="Chromosome 3"/>
</dbReference>
<evidence type="ECO:0000256" key="14">
    <source>
        <dbReference type="ARBA" id="ARBA00023002"/>
    </source>
</evidence>
<keyword evidence="9 19" id="KW-0479">Metal-binding</keyword>
<evidence type="ECO:0000256" key="9">
    <source>
        <dbReference type="ARBA" id="ARBA00022723"/>
    </source>
</evidence>
<evidence type="ECO:0000256" key="3">
    <source>
        <dbReference type="ARBA" id="ARBA00004991"/>
    </source>
</evidence>
<feature type="compositionally biased region" description="Polar residues" evidence="20">
    <location>
        <begin position="37"/>
        <end position="49"/>
    </location>
</feature>
<comment type="pathway">
    <text evidence="4">Lipid metabolism.</text>
</comment>
<evidence type="ECO:0000256" key="20">
    <source>
        <dbReference type="SAM" id="MobiDB-lite"/>
    </source>
</evidence>
<keyword evidence="13 19" id="KW-1133">Transmembrane helix</keyword>
<feature type="transmembrane region" description="Helical" evidence="19">
    <location>
        <begin position="267"/>
        <end position="288"/>
    </location>
</feature>
<evidence type="ECO:0000256" key="18">
    <source>
        <dbReference type="ARBA" id="ARBA00023160"/>
    </source>
</evidence>
<keyword evidence="22" id="KW-1185">Reference proteome</keyword>
<dbReference type="OrthoDB" id="2204368at2759"/>
<gene>
    <name evidence="23 24" type="primary">LOC105222321</name>
</gene>
<feature type="domain" description="Cytochrome b5 heme-binding" evidence="21">
    <location>
        <begin position="47"/>
        <end position="127"/>
    </location>
</feature>
<dbReference type="RefSeq" id="XP_019844565.1">
    <property type="nucleotide sequence ID" value="XM_019989006.2"/>
</dbReference>
<keyword evidence="14" id="KW-0560">Oxidoreductase</keyword>
<comment type="pathway">
    <text evidence="3">Sphingolipid metabolism.</text>
</comment>
<dbReference type="PROSITE" id="PS50255">
    <property type="entry name" value="CYTOCHROME_B5_2"/>
    <property type="match status" value="1"/>
</dbReference>
<dbReference type="Pfam" id="PF04116">
    <property type="entry name" value="FA_hydroxylase"/>
    <property type="match status" value="1"/>
</dbReference>
<feature type="region of interest" description="Disordered" evidence="20">
    <location>
        <begin position="16"/>
        <end position="59"/>
    </location>
</feature>
<dbReference type="RefSeq" id="XP_019844564.1">
    <property type="nucleotide sequence ID" value="XM_019989005.2"/>
</dbReference>
<feature type="transmembrane region" description="Helical" evidence="19">
    <location>
        <begin position="353"/>
        <end position="372"/>
    </location>
</feature>
<evidence type="ECO:0000256" key="1">
    <source>
        <dbReference type="ARBA" id="ARBA00001947"/>
    </source>
</evidence>
<comment type="caution">
    <text evidence="19">Lacks conserved residue(s) required for the propagation of feature annotation.</text>
</comment>
<comment type="subcellular location">
    <subcellularLocation>
        <location evidence="2">Endoplasmic reticulum membrane</location>
        <topology evidence="2">Multi-pass membrane protein</topology>
    </subcellularLocation>
</comment>
<keyword evidence="7 19" id="KW-0349">Heme</keyword>
<dbReference type="PROSITE" id="PS00191">
    <property type="entry name" value="CYTOCHROME_B5_1"/>
    <property type="match status" value="1"/>
</dbReference>
<proteinExistence type="inferred from homology"/>
<evidence type="ECO:0000256" key="13">
    <source>
        <dbReference type="ARBA" id="ARBA00022989"/>
    </source>
</evidence>
<evidence type="ECO:0000256" key="15">
    <source>
        <dbReference type="ARBA" id="ARBA00023004"/>
    </source>
</evidence>
<evidence type="ECO:0000256" key="16">
    <source>
        <dbReference type="ARBA" id="ARBA00023098"/>
    </source>
</evidence>
<evidence type="ECO:0000256" key="5">
    <source>
        <dbReference type="ARBA" id="ARBA00005747"/>
    </source>
</evidence>
<feature type="transmembrane region" description="Helical" evidence="19">
    <location>
        <begin position="326"/>
        <end position="347"/>
    </location>
</feature>
<organism evidence="23">
    <name type="scientific">Bactrocera dorsalis</name>
    <name type="common">Oriental fruit fly</name>
    <name type="synonym">Dacus dorsalis</name>
    <dbReference type="NCBI Taxonomy" id="27457"/>
    <lineage>
        <taxon>Eukaryota</taxon>
        <taxon>Metazoa</taxon>
        <taxon>Ecdysozoa</taxon>
        <taxon>Arthropoda</taxon>
        <taxon>Hexapoda</taxon>
        <taxon>Insecta</taxon>
        <taxon>Pterygota</taxon>
        <taxon>Neoptera</taxon>
        <taxon>Endopterygota</taxon>
        <taxon>Diptera</taxon>
        <taxon>Brachycera</taxon>
        <taxon>Muscomorpha</taxon>
        <taxon>Tephritoidea</taxon>
        <taxon>Tephritidae</taxon>
        <taxon>Bactrocera</taxon>
        <taxon>Bactrocera</taxon>
    </lineage>
</organism>
<comment type="cofactor">
    <cofactor evidence="1">
        <name>Zn(2+)</name>
        <dbReference type="ChEBI" id="CHEBI:29105"/>
    </cofactor>
</comment>
<keyword evidence="15 19" id="KW-0408">Iron</keyword>
<dbReference type="InterPro" id="IPR036400">
    <property type="entry name" value="Cyt_B5-like_heme/steroid_sf"/>
</dbReference>
<keyword evidence="8 19" id="KW-0812">Transmembrane</keyword>
<protein>
    <submittedName>
        <fullName evidence="23 24">fatty acid 2-hydroxylase</fullName>
    </submittedName>
</protein>
<dbReference type="InterPro" id="IPR001199">
    <property type="entry name" value="Cyt_B5-like_heme/steroid-bd"/>
</dbReference>
<reference evidence="23 24" key="1">
    <citation type="submission" date="2022-04" db="UniProtKB">
        <authorList>
            <consortium name="RefSeq"/>
        </authorList>
    </citation>
    <scope>IDENTIFICATION</scope>
    <source>
        <strain evidence="23 24">Punador</strain>
    </source>
</reference>
<evidence type="ECO:0000256" key="19">
    <source>
        <dbReference type="RuleBase" id="RU362121"/>
    </source>
</evidence>
<evidence type="ECO:0000256" key="6">
    <source>
        <dbReference type="ARBA" id="ARBA00022516"/>
    </source>
</evidence>
<keyword evidence="16" id="KW-0443">Lipid metabolism</keyword>
<keyword evidence="17 19" id="KW-0472">Membrane</keyword>
<dbReference type="Pfam" id="PF00173">
    <property type="entry name" value="Cyt-b5"/>
    <property type="match status" value="1"/>
</dbReference>
<dbReference type="PANTHER" id="PTHR12863:SF1">
    <property type="entry name" value="FATTY ACID 2-HYDROXYLASE"/>
    <property type="match status" value="1"/>
</dbReference>
<evidence type="ECO:0000313" key="23">
    <source>
        <dbReference type="RefSeq" id="XP_019844564.1"/>
    </source>
</evidence>
<evidence type="ECO:0000256" key="8">
    <source>
        <dbReference type="ARBA" id="ARBA00022692"/>
    </source>
</evidence>
<keyword evidence="10" id="KW-0256">Endoplasmic reticulum</keyword>
<accession>A0A6J0RFQ5</accession>
<name>A0A6J0RFQ5_BACDO</name>
<evidence type="ECO:0000313" key="24">
    <source>
        <dbReference type="RefSeq" id="XP_019844565.1"/>
    </source>
</evidence>